<feature type="chain" id="PRO_5038679158" evidence="2">
    <location>
        <begin position="32"/>
        <end position="157"/>
    </location>
</feature>
<name>A0A931DDW7_9MICC</name>
<reference evidence="3" key="1">
    <citation type="submission" date="2020-11" db="EMBL/GenBank/DDBJ databases">
        <title>Sequencing the genomes of 1000 actinobacteria strains.</title>
        <authorList>
            <person name="Klenk H.-P."/>
        </authorList>
    </citation>
    <scope>NUCLEOTIDE SEQUENCE</scope>
    <source>
        <strain evidence="3">DSM 26152</strain>
    </source>
</reference>
<evidence type="ECO:0000256" key="1">
    <source>
        <dbReference type="SAM" id="MobiDB-lite"/>
    </source>
</evidence>
<comment type="caution">
    <text evidence="3">The sequence shown here is derived from an EMBL/GenBank/DDBJ whole genome shotgun (WGS) entry which is preliminary data.</text>
</comment>
<evidence type="ECO:0000313" key="3">
    <source>
        <dbReference type="EMBL" id="MBG6085005.1"/>
    </source>
</evidence>
<dbReference type="PROSITE" id="PS51257">
    <property type="entry name" value="PROKAR_LIPOPROTEIN"/>
    <property type="match status" value="1"/>
</dbReference>
<dbReference type="EMBL" id="JADOTZ010000001">
    <property type="protein sequence ID" value="MBG6085005.1"/>
    <property type="molecule type" value="Genomic_DNA"/>
</dbReference>
<feature type="region of interest" description="Disordered" evidence="1">
    <location>
        <begin position="32"/>
        <end position="52"/>
    </location>
</feature>
<protein>
    <submittedName>
        <fullName evidence="3">Uncharacterized protein</fullName>
    </submittedName>
</protein>
<evidence type="ECO:0000313" key="4">
    <source>
        <dbReference type="Proteomes" id="UP000625033"/>
    </source>
</evidence>
<feature type="signal peptide" evidence="2">
    <location>
        <begin position="1"/>
        <end position="31"/>
    </location>
</feature>
<keyword evidence="4" id="KW-1185">Reference proteome</keyword>
<evidence type="ECO:0000256" key="2">
    <source>
        <dbReference type="SAM" id="SignalP"/>
    </source>
</evidence>
<dbReference type="RefSeq" id="WP_196836238.1">
    <property type="nucleotide sequence ID" value="NZ_JADOTZ010000001.1"/>
</dbReference>
<gene>
    <name evidence="3" type="ORF">IW252_001772</name>
</gene>
<accession>A0A931DDW7</accession>
<organism evidence="3 4">
    <name type="scientific">Zhihengliuella flava</name>
    <dbReference type="NCBI Taxonomy" id="1285193"/>
    <lineage>
        <taxon>Bacteria</taxon>
        <taxon>Bacillati</taxon>
        <taxon>Actinomycetota</taxon>
        <taxon>Actinomycetes</taxon>
        <taxon>Micrococcales</taxon>
        <taxon>Micrococcaceae</taxon>
        <taxon>Zhihengliuella</taxon>
    </lineage>
</organism>
<keyword evidence="2" id="KW-0732">Signal</keyword>
<sequence length="157" mass="15865">MAFPRASLRATGGLLAAALACAVVVTGCASTAPGGAEPTPGDTATEPAPALNGDYVTDGGQYRYEVMTIDGPTVSYAVLGCDDRPAVNTDDVRGELDARRRTITWSNPDGGEQTVGYSAAAGRIDLAGEAHEFYAAGSSGAQSILEAHAAECGDRAG</sequence>
<proteinExistence type="predicted"/>
<dbReference type="Proteomes" id="UP000625033">
    <property type="component" value="Unassembled WGS sequence"/>
</dbReference>
<dbReference type="AlphaFoldDB" id="A0A931DDW7"/>